<comment type="caution">
    <text evidence="3">The sequence shown here is derived from an EMBL/GenBank/DDBJ whole genome shotgun (WGS) entry which is preliminary data.</text>
</comment>
<dbReference type="GO" id="GO:0016020">
    <property type="term" value="C:membrane"/>
    <property type="evidence" value="ECO:0007669"/>
    <property type="project" value="TreeGrafter"/>
</dbReference>
<keyword evidence="2" id="KW-0472">Membrane</keyword>
<feature type="transmembrane region" description="Helical" evidence="2">
    <location>
        <begin position="295"/>
        <end position="313"/>
    </location>
</feature>
<dbReference type="EMBL" id="JAACJP010000004">
    <property type="protein sequence ID" value="KAF5385208.1"/>
    <property type="molecule type" value="Genomic_DNA"/>
</dbReference>
<dbReference type="OrthoDB" id="29879at2759"/>
<keyword evidence="2" id="KW-1133">Transmembrane helix</keyword>
<evidence type="ECO:0000313" key="3">
    <source>
        <dbReference type="EMBL" id="KAF5385208.1"/>
    </source>
</evidence>
<keyword evidence="4" id="KW-1185">Reference proteome</keyword>
<dbReference type="AlphaFoldDB" id="A0A8H5M8Y8"/>
<evidence type="ECO:0000313" key="4">
    <source>
        <dbReference type="Proteomes" id="UP000565441"/>
    </source>
</evidence>
<feature type="compositionally biased region" description="Polar residues" evidence="1">
    <location>
        <begin position="130"/>
        <end position="146"/>
    </location>
</feature>
<dbReference type="PANTHER" id="PTHR21535:SF90">
    <property type="entry name" value="CORA METAL ION TRANSPORTER"/>
    <property type="match status" value="1"/>
</dbReference>
<dbReference type="SUPFAM" id="SSF143865">
    <property type="entry name" value="CorA soluble domain-like"/>
    <property type="match status" value="1"/>
</dbReference>
<dbReference type="GO" id="GO:0010961">
    <property type="term" value="P:intracellular magnesium ion homeostasis"/>
    <property type="evidence" value="ECO:0007669"/>
    <property type="project" value="TreeGrafter"/>
</dbReference>
<dbReference type="Proteomes" id="UP000565441">
    <property type="component" value="Unassembled WGS sequence"/>
</dbReference>
<dbReference type="Gene3D" id="1.20.58.340">
    <property type="entry name" value="Magnesium transport protein CorA, transmembrane region"/>
    <property type="match status" value="1"/>
</dbReference>
<keyword evidence="2" id="KW-0812">Transmembrane</keyword>
<reference evidence="3 4" key="1">
    <citation type="journal article" date="2020" name="ISME J.">
        <title>Uncovering the hidden diversity of litter-decomposition mechanisms in mushroom-forming fungi.</title>
        <authorList>
            <person name="Floudas D."/>
            <person name="Bentzer J."/>
            <person name="Ahren D."/>
            <person name="Johansson T."/>
            <person name="Persson P."/>
            <person name="Tunlid A."/>
        </authorList>
    </citation>
    <scope>NUCLEOTIDE SEQUENCE [LARGE SCALE GENOMIC DNA]</scope>
    <source>
        <strain evidence="3 4">CBS 661.87</strain>
    </source>
</reference>
<proteinExistence type="predicted"/>
<dbReference type="PANTHER" id="PTHR21535">
    <property type="entry name" value="MAGNESIUM AND COBALT TRANSPORT PROTEIN/MITOCHONDRIAL IMPORT INNER MEMBRANE TRANSLOCASE SUBUNIT TIM8"/>
    <property type="match status" value="1"/>
</dbReference>
<dbReference type="GO" id="GO:0015095">
    <property type="term" value="F:magnesium ion transmembrane transporter activity"/>
    <property type="evidence" value="ECO:0007669"/>
    <property type="project" value="InterPro"/>
</dbReference>
<evidence type="ECO:0000256" key="1">
    <source>
        <dbReference type="SAM" id="MobiDB-lite"/>
    </source>
</evidence>
<gene>
    <name evidence="3" type="ORF">D9615_001493</name>
</gene>
<evidence type="ECO:0000256" key="2">
    <source>
        <dbReference type="SAM" id="Phobius"/>
    </source>
</evidence>
<dbReference type="CDD" id="cd12829">
    <property type="entry name" value="Alr1p-like"/>
    <property type="match status" value="1"/>
</dbReference>
<dbReference type="InterPro" id="IPR044089">
    <property type="entry name" value="Alr1-like"/>
</dbReference>
<sequence>MGGLSERPTSIWWFSNKGSSRQVFHRTADANPLDLLVFQFHFTDISQHTDRVRSRIIQLEEVFNMSSDWIAHGILDSIVDSFFPLLEDIGKEVAAIEDLVLTAAPFPGAPQHHMPPVPVQRSRESDEMESTSIDSLQVEKQSTTSADHVKPRFSSPRLTLPLALRRLRRFIANQWRTLRKVKDVPQPSPTYTTLRRMARSRRLVTSLTRLLATKLEVIAQIRKRLLTSSKAVPANRKRWNDDLDVAIYMGDVQDHILTLQHSLAHYERILSHSHPTYLSQLRTGVALTKSGTDKAIIYLTFVSMAVLCIQTLIGVFSTNVTMPTNDHSPEGSYNIFGIIIAVSICILCTYAYVVRRWWNQAKEKRR</sequence>
<accession>A0A8H5M8Y8</accession>
<feature type="transmembrane region" description="Helical" evidence="2">
    <location>
        <begin position="333"/>
        <end position="354"/>
    </location>
</feature>
<organism evidence="3 4">
    <name type="scientific">Tricholomella constricta</name>
    <dbReference type="NCBI Taxonomy" id="117010"/>
    <lineage>
        <taxon>Eukaryota</taxon>
        <taxon>Fungi</taxon>
        <taxon>Dikarya</taxon>
        <taxon>Basidiomycota</taxon>
        <taxon>Agaricomycotina</taxon>
        <taxon>Agaricomycetes</taxon>
        <taxon>Agaricomycetidae</taxon>
        <taxon>Agaricales</taxon>
        <taxon>Tricholomatineae</taxon>
        <taxon>Lyophyllaceae</taxon>
        <taxon>Tricholomella</taxon>
    </lineage>
</organism>
<name>A0A8H5M8Y8_9AGAR</name>
<feature type="region of interest" description="Disordered" evidence="1">
    <location>
        <begin position="110"/>
        <end position="151"/>
    </location>
</feature>
<protein>
    <submittedName>
        <fullName evidence="3">Uncharacterized protein</fullName>
    </submittedName>
</protein>
<dbReference type="InterPro" id="IPR045861">
    <property type="entry name" value="CorA_cytoplasmic_dom"/>
</dbReference>